<evidence type="ECO:0000256" key="9">
    <source>
        <dbReference type="RuleBase" id="RU004192"/>
    </source>
</evidence>
<dbReference type="Proteomes" id="UP001149090">
    <property type="component" value="Unassembled WGS sequence"/>
</dbReference>
<dbReference type="NCBIfam" id="NF041082">
    <property type="entry name" value="thermosome_alpha"/>
    <property type="match status" value="1"/>
</dbReference>
<dbReference type="GO" id="GO:0140662">
    <property type="term" value="F:ATP-dependent protein folding chaperone"/>
    <property type="evidence" value="ECO:0007669"/>
    <property type="project" value="InterPro"/>
</dbReference>
<dbReference type="OMA" id="HPAANMI"/>
<dbReference type="InterPro" id="IPR012717">
    <property type="entry name" value="Chap_CCT_delta"/>
</dbReference>
<evidence type="ECO:0000256" key="2">
    <source>
        <dbReference type="ARBA" id="ARBA00008020"/>
    </source>
</evidence>
<dbReference type="PANTHER" id="PTHR11353">
    <property type="entry name" value="CHAPERONIN"/>
    <property type="match status" value="1"/>
</dbReference>
<dbReference type="GO" id="GO:0005524">
    <property type="term" value="F:ATP binding"/>
    <property type="evidence" value="ECO:0007669"/>
    <property type="project" value="UniProtKB-KW"/>
</dbReference>
<dbReference type="InterPro" id="IPR027410">
    <property type="entry name" value="TCP-1-like_intermed_sf"/>
</dbReference>
<organism evidence="10 11">
    <name type="scientific">Anaeramoeba ignava</name>
    <name type="common">Anaerobic marine amoeba</name>
    <dbReference type="NCBI Taxonomy" id="1746090"/>
    <lineage>
        <taxon>Eukaryota</taxon>
        <taxon>Metamonada</taxon>
        <taxon>Anaeramoebidae</taxon>
        <taxon>Anaeramoeba</taxon>
    </lineage>
</organism>
<dbReference type="SUPFAM" id="SSF54849">
    <property type="entry name" value="GroEL-intermediate domain like"/>
    <property type="match status" value="1"/>
</dbReference>
<dbReference type="EMBL" id="JAPDFW010000099">
    <property type="protein sequence ID" value="KAJ5070059.1"/>
    <property type="molecule type" value="Genomic_DNA"/>
</dbReference>
<dbReference type="SUPFAM" id="SSF48592">
    <property type="entry name" value="GroEL equatorial domain-like"/>
    <property type="match status" value="1"/>
</dbReference>
<comment type="similarity">
    <text evidence="2 8">Belongs to the TCP-1 chaperonin family.</text>
</comment>
<keyword evidence="4" id="KW-0963">Cytoplasm</keyword>
<dbReference type="InterPro" id="IPR053374">
    <property type="entry name" value="TCP-1_chaperonin"/>
</dbReference>
<evidence type="ECO:0000313" key="10">
    <source>
        <dbReference type="EMBL" id="KAJ5070059.1"/>
    </source>
</evidence>
<dbReference type="CDD" id="cd03338">
    <property type="entry name" value="TCP1_delta"/>
    <property type="match status" value="1"/>
</dbReference>
<dbReference type="SUPFAM" id="SSF52029">
    <property type="entry name" value="GroEL apical domain-like"/>
    <property type="match status" value="1"/>
</dbReference>
<proteinExistence type="inferred from homology"/>
<reference evidence="10" key="1">
    <citation type="submission" date="2022-10" db="EMBL/GenBank/DDBJ databases">
        <title>Novel sulphate-reducing endosymbionts in the free-living metamonad Anaeramoeba.</title>
        <authorList>
            <person name="Jerlstrom-Hultqvist J."/>
            <person name="Cepicka I."/>
            <person name="Gallot-Lavallee L."/>
            <person name="Salas-Leiva D."/>
            <person name="Curtis B.A."/>
            <person name="Zahonova K."/>
            <person name="Pipaliya S."/>
            <person name="Dacks J."/>
            <person name="Roger A.J."/>
        </authorList>
    </citation>
    <scope>NUCLEOTIDE SEQUENCE</scope>
    <source>
        <strain evidence="10">BMAN</strain>
    </source>
</reference>
<dbReference type="Gene3D" id="3.50.7.10">
    <property type="entry name" value="GroEL"/>
    <property type="match status" value="1"/>
</dbReference>
<accession>A0A9Q0R7I7</accession>
<evidence type="ECO:0000256" key="7">
    <source>
        <dbReference type="ARBA" id="ARBA00023186"/>
    </source>
</evidence>
<name>A0A9Q0R7I7_ANAIG</name>
<keyword evidence="11" id="KW-1185">Reference proteome</keyword>
<dbReference type="InterPro" id="IPR017998">
    <property type="entry name" value="Chaperone_TCP-1"/>
</dbReference>
<dbReference type="GO" id="GO:0051082">
    <property type="term" value="F:unfolded protein binding"/>
    <property type="evidence" value="ECO:0007669"/>
    <property type="project" value="InterPro"/>
</dbReference>
<dbReference type="InterPro" id="IPR054827">
    <property type="entry name" value="thermosome_alpha"/>
</dbReference>
<keyword evidence="6 8" id="KW-0067">ATP-binding</keyword>
<evidence type="ECO:0000256" key="8">
    <source>
        <dbReference type="RuleBase" id="RU004187"/>
    </source>
</evidence>
<dbReference type="NCBIfam" id="TIGR02342">
    <property type="entry name" value="chap_CCT_delta"/>
    <property type="match status" value="1"/>
</dbReference>
<evidence type="ECO:0000313" key="11">
    <source>
        <dbReference type="Proteomes" id="UP001149090"/>
    </source>
</evidence>
<evidence type="ECO:0000256" key="3">
    <source>
        <dbReference type="ARBA" id="ARBA00016107"/>
    </source>
</evidence>
<dbReference type="NCBIfam" id="NF041083">
    <property type="entry name" value="thermosome_beta"/>
    <property type="match status" value="1"/>
</dbReference>
<dbReference type="PRINTS" id="PR00304">
    <property type="entry name" value="TCOMPLEXTCP1"/>
</dbReference>
<dbReference type="PROSITE" id="PS00750">
    <property type="entry name" value="TCP1_1"/>
    <property type="match status" value="1"/>
</dbReference>
<keyword evidence="7 8" id="KW-0143">Chaperone</keyword>
<protein>
    <recommendedName>
        <fullName evidence="3 9">T-complex protein 1 subunit delta</fullName>
    </recommendedName>
</protein>
<evidence type="ECO:0000256" key="4">
    <source>
        <dbReference type="ARBA" id="ARBA00022490"/>
    </source>
</evidence>
<dbReference type="Gene3D" id="1.10.560.10">
    <property type="entry name" value="GroEL-like equatorial domain"/>
    <property type="match status" value="1"/>
</dbReference>
<dbReference type="InterPro" id="IPR027409">
    <property type="entry name" value="GroEL-like_apical_dom_sf"/>
</dbReference>
<evidence type="ECO:0000256" key="5">
    <source>
        <dbReference type="ARBA" id="ARBA00022741"/>
    </source>
</evidence>
<dbReference type="Gene3D" id="3.30.260.10">
    <property type="entry name" value="TCP-1-like chaperonin intermediate domain"/>
    <property type="match status" value="1"/>
</dbReference>
<dbReference type="InterPro" id="IPR027413">
    <property type="entry name" value="GROEL-like_equatorial_sf"/>
</dbReference>
<dbReference type="InterPro" id="IPR002194">
    <property type="entry name" value="Chaperonin_TCP-1_CS"/>
</dbReference>
<evidence type="ECO:0000256" key="6">
    <source>
        <dbReference type="ARBA" id="ARBA00022840"/>
    </source>
</evidence>
<sequence length="509" mass="55601">MEKKNFQEKEKSKDVRLNNIIQAKAVADSIRTSLGPKGMDKMIQDKKNEVLITNDGATILAKMEVVHPTAKMLVDVSKSQDIEVGDGTTSVVVIAGSLLQASQDLLNRAEKMAQKFLRDMGIDVNFNDRDSLLKSSNTSLNSKVVSQHSEILSPMAVDAILKITDPEKDKTVDLNDIKIVKKLGGTLEDVELVDGIVFTQRVMRSAGGPSRIENAKIGLIQFQLSSPKTDATHEIGIKEYQAIDRFFKEERKYILQMCAKIQKTGCNVLLIQKSILRDAISDLALQILAKMKILVIKDIERSEIEFVSKTLGCLPIASIESFVPEKLGHAKLVEESSTADGKIVKITGVANPGKTVSIILRGSNNLILDEAERSLHDALCVIRSIVKERKLLPGGGAPEIEVSMKLANWAKEQSGVESVCIRAYAEALEIIPYTLAENAGLHPISIVTELRNKHLQGQTSAGINIRTGQVGDILEENVVQPLLVTSSALSLATETVVMILKIDDIIGAR</sequence>
<dbReference type="FunFam" id="3.50.7.10:FF:000010">
    <property type="entry name" value="T-complex protein 1 subunit delta"/>
    <property type="match status" value="1"/>
</dbReference>
<dbReference type="PROSITE" id="PS00995">
    <property type="entry name" value="TCP1_3"/>
    <property type="match status" value="1"/>
</dbReference>
<dbReference type="AlphaFoldDB" id="A0A9Q0R7I7"/>
<dbReference type="InterPro" id="IPR002423">
    <property type="entry name" value="Cpn60/GroEL/TCP-1"/>
</dbReference>
<dbReference type="GO" id="GO:0005737">
    <property type="term" value="C:cytoplasm"/>
    <property type="evidence" value="ECO:0007669"/>
    <property type="project" value="UniProtKB-SubCell"/>
</dbReference>
<comment type="subcellular location">
    <subcellularLocation>
        <location evidence="1">Cytoplasm</location>
    </subcellularLocation>
</comment>
<comment type="caution">
    <text evidence="10">The sequence shown here is derived from an EMBL/GenBank/DDBJ whole genome shotgun (WGS) entry which is preliminary data.</text>
</comment>
<dbReference type="GO" id="GO:0016887">
    <property type="term" value="F:ATP hydrolysis activity"/>
    <property type="evidence" value="ECO:0007669"/>
    <property type="project" value="InterPro"/>
</dbReference>
<evidence type="ECO:0000256" key="1">
    <source>
        <dbReference type="ARBA" id="ARBA00004496"/>
    </source>
</evidence>
<keyword evidence="5 8" id="KW-0547">Nucleotide-binding</keyword>
<gene>
    <name evidence="10" type="ORF">M0811_11263</name>
</gene>
<dbReference type="OrthoDB" id="10248520at2759"/>
<dbReference type="PROSITE" id="PS00751">
    <property type="entry name" value="TCP1_2"/>
    <property type="match status" value="1"/>
</dbReference>
<dbReference type="Pfam" id="PF00118">
    <property type="entry name" value="Cpn60_TCP1"/>
    <property type="match status" value="1"/>
</dbReference>